<accession>A0ABX7SKM9</accession>
<evidence type="ECO:0000313" key="3">
    <source>
        <dbReference type="EMBL" id="QTC87003.1"/>
    </source>
</evidence>
<dbReference type="NCBIfam" id="TIGR00369">
    <property type="entry name" value="unchar_dom_1"/>
    <property type="match status" value="1"/>
</dbReference>
<keyword evidence="1" id="KW-0378">Hydrolase</keyword>
<dbReference type="RefSeq" id="WP_207822883.1">
    <property type="nucleotide sequence ID" value="NZ_CP062006.1"/>
</dbReference>
<dbReference type="InterPro" id="IPR029069">
    <property type="entry name" value="HotDog_dom_sf"/>
</dbReference>
<dbReference type="CDD" id="cd03443">
    <property type="entry name" value="PaaI_thioesterase"/>
    <property type="match status" value="1"/>
</dbReference>
<dbReference type="InterPro" id="IPR003736">
    <property type="entry name" value="PAAI_dom"/>
</dbReference>
<evidence type="ECO:0000313" key="4">
    <source>
        <dbReference type="Proteomes" id="UP000663942"/>
    </source>
</evidence>
<name>A0ABX7SKM9_9CAUL</name>
<dbReference type="PANTHER" id="PTHR43240:SF1">
    <property type="entry name" value="BLR5584 PROTEIN"/>
    <property type="match status" value="1"/>
</dbReference>
<organism evidence="3 4">
    <name type="scientific">Brevundimonas pondensis</name>
    <dbReference type="NCBI Taxonomy" id="2774189"/>
    <lineage>
        <taxon>Bacteria</taxon>
        <taxon>Pseudomonadati</taxon>
        <taxon>Pseudomonadota</taxon>
        <taxon>Alphaproteobacteria</taxon>
        <taxon>Caulobacterales</taxon>
        <taxon>Caulobacteraceae</taxon>
        <taxon>Brevundimonas</taxon>
    </lineage>
</organism>
<dbReference type="Gene3D" id="3.10.129.10">
    <property type="entry name" value="Hotdog Thioesterase"/>
    <property type="match status" value="1"/>
</dbReference>
<reference evidence="3 4" key="1">
    <citation type="submission" date="2020-09" db="EMBL/GenBank/DDBJ databases">
        <title>Brevundimonas sp. LVF1 isolated from an oligotrophic pond in Goettingen, Germany.</title>
        <authorList>
            <person name="Friedrich I."/>
            <person name="Klassen A."/>
            <person name="Neubauer H."/>
            <person name="Schneider D."/>
            <person name="Hertel R."/>
            <person name="Daniel R."/>
        </authorList>
    </citation>
    <scope>NUCLEOTIDE SEQUENCE [LARGE SCALE GENOMIC DNA]</scope>
    <source>
        <strain evidence="3 4">LVF1</strain>
    </source>
</reference>
<evidence type="ECO:0000259" key="2">
    <source>
        <dbReference type="Pfam" id="PF03061"/>
    </source>
</evidence>
<gene>
    <name evidence="3" type="ORF">IFE19_12815</name>
</gene>
<dbReference type="Proteomes" id="UP000663942">
    <property type="component" value="Chromosome"/>
</dbReference>
<evidence type="ECO:0000256" key="1">
    <source>
        <dbReference type="ARBA" id="ARBA00022801"/>
    </source>
</evidence>
<dbReference type="InterPro" id="IPR006683">
    <property type="entry name" value="Thioestr_dom"/>
</dbReference>
<protein>
    <submittedName>
        <fullName evidence="3">PaaI family thioesterase</fullName>
    </submittedName>
</protein>
<dbReference type="PANTHER" id="PTHR43240">
    <property type="entry name" value="1,4-DIHYDROXY-2-NAPHTHOYL-COA THIOESTERASE 1"/>
    <property type="match status" value="1"/>
</dbReference>
<feature type="domain" description="Thioesterase" evidence="2">
    <location>
        <begin position="63"/>
        <end position="138"/>
    </location>
</feature>
<dbReference type="SUPFAM" id="SSF54637">
    <property type="entry name" value="Thioesterase/thiol ester dehydrase-isomerase"/>
    <property type="match status" value="1"/>
</dbReference>
<dbReference type="EMBL" id="CP062006">
    <property type="protein sequence ID" value="QTC87003.1"/>
    <property type="molecule type" value="Genomic_DNA"/>
</dbReference>
<keyword evidence="4" id="KW-1185">Reference proteome</keyword>
<dbReference type="Pfam" id="PF03061">
    <property type="entry name" value="4HBT"/>
    <property type="match status" value="1"/>
</dbReference>
<sequence length="152" mass="15948">MSPPSDTPDLAALSGLDQLRLMLDGRLPPAPIAGTVGFHLTELAEGRVAFEGEPTLAVYNPIGSVHGGWMATLLDSACGCAVHSMLKPGQAYTTLELKTVFHKALKAGVPVRAEGRIVQSGRRAAFSEADLRGLDGTLYATATSTCLVMERA</sequence>
<proteinExistence type="predicted"/>